<organism evidence="4 5">
    <name type="scientific">Streptomonospora salina</name>
    <dbReference type="NCBI Taxonomy" id="104205"/>
    <lineage>
        <taxon>Bacteria</taxon>
        <taxon>Bacillati</taxon>
        <taxon>Actinomycetota</taxon>
        <taxon>Actinomycetes</taxon>
        <taxon>Streptosporangiales</taxon>
        <taxon>Nocardiopsidaceae</taxon>
        <taxon>Streptomonospora</taxon>
    </lineage>
</organism>
<keyword evidence="5" id="KW-1185">Reference proteome</keyword>
<keyword evidence="1 4" id="KW-0808">Transferase</keyword>
<dbReference type="GO" id="GO:0016747">
    <property type="term" value="F:acyltransferase activity, transferring groups other than amino-acyl groups"/>
    <property type="evidence" value="ECO:0007669"/>
    <property type="project" value="InterPro"/>
</dbReference>
<dbReference type="RefSeq" id="WP_184632631.1">
    <property type="nucleotide sequence ID" value="NZ_BAABKT010000044.1"/>
</dbReference>
<keyword evidence="2" id="KW-0012">Acyltransferase</keyword>
<evidence type="ECO:0000259" key="3">
    <source>
        <dbReference type="PROSITE" id="PS51186"/>
    </source>
</evidence>
<evidence type="ECO:0000256" key="1">
    <source>
        <dbReference type="ARBA" id="ARBA00022679"/>
    </source>
</evidence>
<evidence type="ECO:0000313" key="5">
    <source>
        <dbReference type="Proteomes" id="UP000578077"/>
    </source>
</evidence>
<dbReference type="InterPro" id="IPR000182">
    <property type="entry name" value="GNAT_dom"/>
</dbReference>
<evidence type="ECO:0000313" key="4">
    <source>
        <dbReference type="EMBL" id="MBB5996470.1"/>
    </source>
</evidence>
<dbReference type="PROSITE" id="PS51186">
    <property type="entry name" value="GNAT"/>
    <property type="match status" value="1"/>
</dbReference>
<dbReference type="PANTHER" id="PTHR43877">
    <property type="entry name" value="AMINOALKYLPHOSPHONATE N-ACETYLTRANSFERASE-RELATED-RELATED"/>
    <property type="match status" value="1"/>
</dbReference>
<protein>
    <submittedName>
        <fullName evidence="4">GNAT superfamily N-acetyltransferase</fullName>
    </submittedName>
</protein>
<feature type="domain" description="N-acetyltransferase" evidence="3">
    <location>
        <begin position="2"/>
        <end position="159"/>
    </location>
</feature>
<dbReference type="InterPro" id="IPR016181">
    <property type="entry name" value="Acyl_CoA_acyltransferase"/>
</dbReference>
<gene>
    <name evidence="4" type="ORF">HNR25_000221</name>
</gene>
<dbReference type="EMBL" id="JACHLY010000001">
    <property type="protein sequence ID" value="MBB5996470.1"/>
    <property type="molecule type" value="Genomic_DNA"/>
</dbReference>
<dbReference type="AlphaFoldDB" id="A0A841E7D3"/>
<dbReference type="CDD" id="cd04301">
    <property type="entry name" value="NAT_SF"/>
    <property type="match status" value="1"/>
</dbReference>
<sequence length="172" mass="18736">MFTMRPATGGDPDAVAAMIHARCDWMEARGVPSWREDAGDLAGQAASGAMWVLHAGGRVAGCTTVLPQAPPGDWTPEETADPSLYLFTMVTDPAYRRHRPGTLIASWAVDHAARHGRTRVRLGCFSPDLARYYERQGFTPVRKQQRAGALQYLLARRAERLDLGALGLSCGT</sequence>
<dbReference type="SUPFAM" id="SSF55729">
    <property type="entry name" value="Acyl-CoA N-acyltransferases (Nat)"/>
    <property type="match status" value="1"/>
</dbReference>
<comment type="caution">
    <text evidence="4">The sequence shown here is derived from an EMBL/GenBank/DDBJ whole genome shotgun (WGS) entry which is preliminary data.</text>
</comment>
<dbReference type="Gene3D" id="3.40.630.30">
    <property type="match status" value="1"/>
</dbReference>
<reference evidence="4 5" key="1">
    <citation type="submission" date="2020-08" db="EMBL/GenBank/DDBJ databases">
        <title>Sequencing the genomes of 1000 actinobacteria strains.</title>
        <authorList>
            <person name="Klenk H.-P."/>
        </authorList>
    </citation>
    <scope>NUCLEOTIDE SEQUENCE [LARGE SCALE GENOMIC DNA]</scope>
    <source>
        <strain evidence="4 5">DSM 44593</strain>
    </source>
</reference>
<proteinExistence type="predicted"/>
<accession>A0A841E7D3</accession>
<dbReference type="Pfam" id="PF00583">
    <property type="entry name" value="Acetyltransf_1"/>
    <property type="match status" value="1"/>
</dbReference>
<evidence type="ECO:0000256" key="2">
    <source>
        <dbReference type="ARBA" id="ARBA00023315"/>
    </source>
</evidence>
<dbReference type="Proteomes" id="UP000578077">
    <property type="component" value="Unassembled WGS sequence"/>
</dbReference>
<dbReference type="InterPro" id="IPR050832">
    <property type="entry name" value="Bact_Acetyltransf"/>
</dbReference>
<name>A0A841E7D3_9ACTN</name>